<evidence type="ECO:0000313" key="9">
    <source>
        <dbReference type="Proteomes" id="UP000596660"/>
    </source>
</evidence>
<keyword evidence="2" id="KW-0863">Zinc-finger</keyword>
<reference evidence="8" key="2">
    <citation type="submission" date="2021-03" db="UniProtKB">
        <authorList>
            <consortium name="EnsemblPlants"/>
        </authorList>
    </citation>
    <scope>IDENTIFICATION</scope>
</reference>
<proteinExistence type="predicted"/>
<dbReference type="GO" id="GO:0008270">
    <property type="term" value="F:zinc ion binding"/>
    <property type="evidence" value="ECO:0007669"/>
    <property type="project" value="UniProtKB-KW"/>
</dbReference>
<feature type="coiled-coil region" evidence="4">
    <location>
        <begin position="69"/>
        <end position="124"/>
    </location>
</feature>
<sequence length="147" mass="17054">MSGIRQVSGGSGSSSTSRDGRKMKCKCGWDAILQTVKNGPNSGMKFYGTCNYFKWNSGDTVVDDLRFQLFEKETTISELELEKSMMEEKIKKLQMKKENAEEELQEMKMELGQMRIELMKTARNEKNFSMSLFFSWVFFAILVFYLK</sequence>
<keyword evidence="6" id="KW-0812">Transmembrane</keyword>
<reference evidence="8" key="1">
    <citation type="journal article" date="2017" name="Nature">
        <title>The genome of Chenopodium quinoa.</title>
        <authorList>
            <person name="Jarvis D.E."/>
            <person name="Ho Y.S."/>
            <person name="Lightfoot D.J."/>
            <person name="Schmoeckel S.M."/>
            <person name="Li B."/>
            <person name="Borm T.J.A."/>
            <person name="Ohyanagi H."/>
            <person name="Mineta K."/>
            <person name="Michell C.T."/>
            <person name="Saber N."/>
            <person name="Kharbatia N.M."/>
            <person name="Rupper R.R."/>
            <person name="Sharp A.R."/>
            <person name="Dally N."/>
            <person name="Boughton B.A."/>
            <person name="Woo Y.H."/>
            <person name="Gao G."/>
            <person name="Schijlen E.G.W.M."/>
            <person name="Guo X."/>
            <person name="Momin A.A."/>
            <person name="Negrao S."/>
            <person name="Al-Babili S."/>
            <person name="Gehring C."/>
            <person name="Roessner U."/>
            <person name="Jung C."/>
            <person name="Murphy K."/>
            <person name="Arold S.T."/>
            <person name="Gojobori T."/>
            <person name="van der Linden C.G."/>
            <person name="van Loo E.N."/>
            <person name="Jellen E.N."/>
            <person name="Maughan P.J."/>
            <person name="Tester M."/>
        </authorList>
    </citation>
    <scope>NUCLEOTIDE SEQUENCE [LARGE SCALE GENOMIC DNA]</scope>
    <source>
        <strain evidence="8">cv. PI 614886</strain>
    </source>
</reference>
<dbReference type="Pfam" id="PF06839">
    <property type="entry name" value="Zn_ribbon_GRF"/>
    <property type="match status" value="1"/>
</dbReference>
<dbReference type="Gramene" id="AUR62032004-RA">
    <property type="protein sequence ID" value="AUR62032004-RA:cds"/>
    <property type="gene ID" value="AUR62032004"/>
</dbReference>
<evidence type="ECO:0000256" key="3">
    <source>
        <dbReference type="ARBA" id="ARBA00022833"/>
    </source>
</evidence>
<dbReference type="Proteomes" id="UP000596660">
    <property type="component" value="Unplaced"/>
</dbReference>
<feature type="transmembrane region" description="Helical" evidence="6">
    <location>
        <begin position="128"/>
        <end position="146"/>
    </location>
</feature>
<dbReference type="InterPro" id="IPR010666">
    <property type="entry name" value="Znf_GRF"/>
</dbReference>
<accession>A0A803MM42</accession>
<keyword evidence="9" id="KW-1185">Reference proteome</keyword>
<keyword evidence="6" id="KW-1133">Transmembrane helix</keyword>
<feature type="compositionally biased region" description="Low complexity" evidence="5">
    <location>
        <begin position="1"/>
        <end position="17"/>
    </location>
</feature>
<evidence type="ECO:0000256" key="2">
    <source>
        <dbReference type="ARBA" id="ARBA00022771"/>
    </source>
</evidence>
<feature type="domain" description="GRF-type" evidence="7">
    <location>
        <begin position="24"/>
        <end position="56"/>
    </location>
</feature>
<organism evidence="8 9">
    <name type="scientific">Chenopodium quinoa</name>
    <name type="common">Quinoa</name>
    <dbReference type="NCBI Taxonomy" id="63459"/>
    <lineage>
        <taxon>Eukaryota</taxon>
        <taxon>Viridiplantae</taxon>
        <taxon>Streptophyta</taxon>
        <taxon>Embryophyta</taxon>
        <taxon>Tracheophyta</taxon>
        <taxon>Spermatophyta</taxon>
        <taxon>Magnoliopsida</taxon>
        <taxon>eudicotyledons</taxon>
        <taxon>Gunneridae</taxon>
        <taxon>Pentapetalae</taxon>
        <taxon>Caryophyllales</taxon>
        <taxon>Chenopodiaceae</taxon>
        <taxon>Chenopodioideae</taxon>
        <taxon>Atripliceae</taxon>
        <taxon>Chenopodium</taxon>
    </lineage>
</organism>
<keyword evidence="4" id="KW-0175">Coiled coil</keyword>
<evidence type="ECO:0000256" key="5">
    <source>
        <dbReference type="SAM" id="MobiDB-lite"/>
    </source>
</evidence>
<name>A0A803MM42_CHEQI</name>
<protein>
    <recommendedName>
        <fullName evidence="7">GRF-type domain-containing protein</fullName>
    </recommendedName>
</protein>
<evidence type="ECO:0000256" key="4">
    <source>
        <dbReference type="SAM" id="Coils"/>
    </source>
</evidence>
<evidence type="ECO:0000313" key="8">
    <source>
        <dbReference type="EnsemblPlants" id="AUR62032004-RA:cds"/>
    </source>
</evidence>
<keyword evidence="6" id="KW-0472">Membrane</keyword>
<evidence type="ECO:0000259" key="7">
    <source>
        <dbReference type="Pfam" id="PF06839"/>
    </source>
</evidence>
<keyword evidence="3" id="KW-0862">Zinc</keyword>
<dbReference type="EnsemblPlants" id="AUR62032004-RA">
    <property type="protein sequence ID" value="AUR62032004-RA:cds"/>
    <property type="gene ID" value="AUR62032004"/>
</dbReference>
<feature type="region of interest" description="Disordered" evidence="5">
    <location>
        <begin position="1"/>
        <end position="21"/>
    </location>
</feature>
<evidence type="ECO:0000256" key="6">
    <source>
        <dbReference type="SAM" id="Phobius"/>
    </source>
</evidence>
<keyword evidence="1" id="KW-0479">Metal-binding</keyword>
<dbReference type="AlphaFoldDB" id="A0A803MM42"/>
<evidence type="ECO:0000256" key="1">
    <source>
        <dbReference type="ARBA" id="ARBA00022723"/>
    </source>
</evidence>